<comment type="cofactor">
    <cofactor evidence="1">
        <name>[4Fe-4S] cluster</name>
        <dbReference type="ChEBI" id="CHEBI:49883"/>
    </cofactor>
</comment>
<feature type="region of interest" description="Disordered" evidence="6">
    <location>
        <begin position="634"/>
        <end position="664"/>
    </location>
</feature>
<evidence type="ECO:0000256" key="1">
    <source>
        <dbReference type="ARBA" id="ARBA00001966"/>
    </source>
</evidence>
<evidence type="ECO:0000256" key="3">
    <source>
        <dbReference type="ARBA" id="ARBA00022723"/>
    </source>
</evidence>
<dbReference type="PROSITE" id="PS51332">
    <property type="entry name" value="B12_BINDING"/>
    <property type="match status" value="1"/>
</dbReference>
<dbReference type="InterPro" id="IPR006638">
    <property type="entry name" value="Elp3/MiaA/NifB-like_rSAM"/>
</dbReference>
<accession>A0ABW0EGJ5</accession>
<name>A0ABW0EGJ5_9PSEU</name>
<dbReference type="SFLD" id="SFLDF00317">
    <property type="entry name" value="thioacetal_methlytransferase"/>
    <property type="match status" value="1"/>
</dbReference>
<evidence type="ECO:0000256" key="4">
    <source>
        <dbReference type="ARBA" id="ARBA00023004"/>
    </source>
</evidence>
<dbReference type="Gene3D" id="3.80.30.20">
    <property type="entry name" value="tm_1862 like domain"/>
    <property type="match status" value="1"/>
</dbReference>
<dbReference type="SFLD" id="SFLDG01123">
    <property type="entry name" value="methyltransferase_(Class_B)"/>
    <property type="match status" value="1"/>
</dbReference>
<dbReference type="SFLD" id="SFLDS00029">
    <property type="entry name" value="Radical_SAM"/>
    <property type="match status" value="1"/>
</dbReference>
<dbReference type="EMBL" id="JBHSKF010000002">
    <property type="protein sequence ID" value="MFC5286512.1"/>
    <property type="molecule type" value="Genomic_DNA"/>
</dbReference>
<dbReference type="NCBIfam" id="NF033712">
    <property type="entry name" value="B12_rSAM_KedN5"/>
    <property type="match status" value="1"/>
</dbReference>
<dbReference type="CDD" id="cd01335">
    <property type="entry name" value="Radical_SAM"/>
    <property type="match status" value="1"/>
</dbReference>
<dbReference type="InterPro" id="IPR034466">
    <property type="entry name" value="Methyltransferase_Class_B"/>
</dbReference>
<sequence length="664" mass="74161">MRPLRVWLVQQGVWAMSLESMPLASAYLKATALADPAVAEACEITIHNFDGGATLFGMANTLFHDGAPDVLAFSVLGWNHREFAALTETFKQLNPTGWAVFGGNHVSDQGTRVLAENAGVDIVVNGEGEFTFRDLLRARLAGADPRELHGVDGITFRGAAGTAVSTPDRPRIDNLDEIPSPFLTGVIPMAGPDGRFPYDVALMETNRGCPYKCSFCYWGGAVGQKVRAFSRERLRAEVELFARHKVHTLVLCDANFGMLPQDRDFVADVVALREEHGYPRGIEASWAKNKSTVFYDIVRTMKDVGLHSSFTLALQTLDEDTLDLMNRRNMKVNDWEDLAAWLAFEGMDCYAELIWGAPGETVESFMKGYDRLAQHVSRVAVYPMLILPNTVYHRDKERFGLVTVRGNTDDFEYLISHDTMSASDNRYMHQFIFVSRLIAENPVFRYLWTPLRLLGGITQSEAIRSLMQWLTTDDDPAGEPLRAGMANSFTDSDVLAPVLVHVYGTDEAKDLLRRWWREALRPLVLPEHRDVLDAVVDYDLLTLPAYTAPGRAPSARYANERLPVVDLDGDPHHVRADVALPCDVPGVVRALRRDEPHQPAVRPVTTSLYYKAGAEAFLPSTNHEEVVYYMGKSEQQVRRVPDRPIPEARSREDVRSGDRGSPVG</sequence>
<dbReference type="InterPro" id="IPR006158">
    <property type="entry name" value="Cobalamin-bd"/>
</dbReference>
<protein>
    <submittedName>
        <fullName evidence="9">KedN5 family methylcobalamin-dependent radical SAM C-methyltransferase</fullName>
    </submittedName>
</protein>
<dbReference type="Proteomes" id="UP001596157">
    <property type="component" value="Unassembled WGS sequence"/>
</dbReference>
<dbReference type="PROSITE" id="PS51918">
    <property type="entry name" value="RADICAL_SAM"/>
    <property type="match status" value="1"/>
</dbReference>
<feature type="domain" description="B12-binding" evidence="7">
    <location>
        <begin position="8"/>
        <end position="146"/>
    </location>
</feature>
<proteinExistence type="predicted"/>
<dbReference type="PANTHER" id="PTHR43409">
    <property type="entry name" value="ANAEROBIC MAGNESIUM-PROTOPORPHYRIN IX MONOMETHYL ESTER CYCLASE-RELATED"/>
    <property type="match status" value="1"/>
</dbReference>
<dbReference type="RefSeq" id="WP_378244511.1">
    <property type="nucleotide sequence ID" value="NZ_JBHSKF010000002.1"/>
</dbReference>
<keyword evidence="3" id="KW-0479">Metal-binding</keyword>
<dbReference type="SFLD" id="SFLDG01082">
    <property type="entry name" value="B12-binding_domain_containing"/>
    <property type="match status" value="1"/>
</dbReference>
<keyword evidence="5" id="KW-0411">Iron-sulfur</keyword>
<evidence type="ECO:0000259" key="7">
    <source>
        <dbReference type="PROSITE" id="PS51332"/>
    </source>
</evidence>
<dbReference type="InterPro" id="IPR007197">
    <property type="entry name" value="rSAM"/>
</dbReference>
<dbReference type="SFLD" id="SFLDF00436">
    <property type="entry name" value="pactamycin_C-methyltransferase"/>
    <property type="match status" value="1"/>
</dbReference>
<evidence type="ECO:0000256" key="6">
    <source>
        <dbReference type="SAM" id="MobiDB-lite"/>
    </source>
</evidence>
<feature type="compositionally biased region" description="Basic and acidic residues" evidence="6">
    <location>
        <begin position="635"/>
        <end position="658"/>
    </location>
</feature>
<organism evidence="9 10">
    <name type="scientific">Actinokineospora guangxiensis</name>
    <dbReference type="NCBI Taxonomy" id="1490288"/>
    <lineage>
        <taxon>Bacteria</taxon>
        <taxon>Bacillati</taxon>
        <taxon>Actinomycetota</taxon>
        <taxon>Actinomycetes</taxon>
        <taxon>Pseudonocardiales</taxon>
        <taxon>Pseudonocardiaceae</taxon>
        <taxon>Actinokineospora</taxon>
    </lineage>
</organism>
<evidence type="ECO:0000256" key="2">
    <source>
        <dbReference type="ARBA" id="ARBA00022691"/>
    </source>
</evidence>
<dbReference type="Gene3D" id="3.40.50.280">
    <property type="entry name" value="Cobalamin-binding domain"/>
    <property type="match status" value="1"/>
</dbReference>
<feature type="domain" description="Radical SAM core" evidence="8">
    <location>
        <begin position="195"/>
        <end position="418"/>
    </location>
</feature>
<dbReference type="InterPro" id="IPR051198">
    <property type="entry name" value="BchE-like"/>
</dbReference>
<evidence type="ECO:0000256" key="5">
    <source>
        <dbReference type="ARBA" id="ARBA00023014"/>
    </source>
</evidence>
<reference evidence="10" key="1">
    <citation type="journal article" date="2019" name="Int. J. Syst. Evol. Microbiol.">
        <title>The Global Catalogue of Microorganisms (GCM) 10K type strain sequencing project: providing services to taxonomists for standard genome sequencing and annotation.</title>
        <authorList>
            <consortium name="The Broad Institute Genomics Platform"/>
            <consortium name="The Broad Institute Genome Sequencing Center for Infectious Disease"/>
            <person name="Wu L."/>
            <person name="Ma J."/>
        </authorList>
    </citation>
    <scope>NUCLEOTIDE SEQUENCE [LARGE SCALE GENOMIC DNA]</scope>
    <source>
        <strain evidence="10">CCUG 59778</strain>
    </source>
</reference>
<evidence type="ECO:0000259" key="8">
    <source>
        <dbReference type="PROSITE" id="PS51918"/>
    </source>
</evidence>
<dbReference type="InterPro" id="IPR023404">
    <property type="entry name" value="rSAM_horseshoe"/>
</dbReference>
<gene>
    <name evidence="9" type="ORF">ACFPM7_05565</name>
</gene>
<evidence type="ECO:0000313" key="10">
    <source>
        <dbReference type="Proteomes" id="UP001596157"/>
    </source>
</evidence>
<dbReference type="Pfam" id="PF04055">
    <property type="entry name" value="Radical_SAM"/>
    <property type="match status" value="1"/>
</dbReference>
<dbReference type="Pfam" id="PF02310">
    <property type="entry name" value="B12-binding"/>
    <property type="match status" value="1"/>
</dbReference>
<dbReference type="SUPFAM" id="SSF102114">
    <property type="entry name" value="Radical SAM enzymes"/>
    <property type="match status" value="1"/>
</dbReference>
<dbReference type="SMART" id="SM00729">
    <property type="entry name" value="Elp3"/>
    <property type="match status" value="1"/>
</dbReference>
<dbReference type="PANTHER" id="PTHR43409:SF16">
    <property type="entry name" value="SLR0320 PROTEIN"/>
    <property type="match status" value="1"/>
</dbReference>
<comment type="caution">
    <text evidence="9">The sequence shown here is derived from an EMBL/GenBank/DDBJ whole genome shotgun (WGS) entry which is preliminary data.</text>
</comment>
<dbReference type="InterPro" id="IPR058240">
    <property type="entry name" value="rSAM_sf"/>
</dbReference>
<keyword evidence="2" id="KW-0949">S-adenosyl-L-methionine</keyword>
<evidence type="ECO:0000313" key="9">
    <source>
        <dbReference type="EMBL" id="MFC5286512.1"/>
    </source>
</evidence>
<keyword evidence="4" id="KW-0408">Iron</keyword>
<keyword evidence="10" id="KW-1185">Reference proteome</keyword>